<feature type="region of interest" description="Disordered" evidence="12">
    <location>
        <begin position="487"/>
        <end position="507"/>
    </location>
</feature>
<keyword evidence="1 10" id="KW-0963">Cytoplasm</keyword>
<dbReference type="InterPro" id="IPR005863">
    <property type="entry name" value="UDP-N-AcMur_synth"/>
</dbReference>
<dbReference type="GO" id="GO:0005737">
    <property type="term" value="C:cytoplasm"/>
    <property type="evidence" value="ECO:0007669"/>
    <property type="project" value="UniProtKB-SubCell"/>
</dbReference>
<dbReference type="Pfam" id="PF02875">
    <property type="entry name" value="Mur_ligase_C"/>
    <property type="match status" value="1"/>
</dbReference>
<dbReference type="GO" id="GO:0009252">
    <property type="term" value="P:peptidoglycan biosynthetic process"/>
    <property type="evidence" value="ECO:0007669"/>
    <property type="project" value="UniProtKB-UniRule"/>
</dbReference>
<dbReference type="GO" id="GO:0051301">
    <property type="term" value="P:cell division"/>
    <property type="evidence" value="ECO:0007669"/>
    <property type="project" value="UniProtKB-KW"/>
</dbReference>
<evidence type="ECO:0000256" key="11">
    <source>
        <dbReference type="RuleBase" id="RU004136"/>
    </source>
</evidence>
<dbReference type="SUPFAM" id="SSF63418">
    <property type="entry name" value="MurE/MurF N-terminal domain"/>
    <property type="match status" value="1"/>
</dbReference>
<feature type="domain" description="Mur ligase N-terminal catalytic" evidence="13">
    <location>
        <begin position="29"/>
        <end position="76"/>
    </location>
</feature>
<dbReference type="Proteomes" id="UP000655208">
    <property type="component" value="Unassembled WGS sequence"/>
</dbReference>
<dbReference type="GO" id="GO:0005524">
    <property type="term" value="F:ATP binding"/>
    <property type="evidence" value="ECO:0007669"/>
    <property type="project" value="UniProtKB-UniRule"/>
</dbReference>
<dbReference type="PANTHER" id="PTHR43024">
    <property type="entry name" value="UDP-N-ACETYLMURAMOYL-TRIPEPTIDE--D-ALANYL-D-ALANINE LIGASE"/>
    <property type="match status" value="1"/>
</dbReference>
<organism evidence="16 17">
    <name type="scientific">Nakamurella endophytica</name>
    <dbReference type="NCBI Taxonomy" id="1748367"/>
    <lineage>
        <taxon>Bacteria</taxon>
        <taxon>Bacillati</taxon>
        <taxon>Actinomycetota</taxon>
        <taxon>Actinomycetes</taxon>
        <taxon>Nakamurellales</taxon>
        <taxon>Nakamurellaceae</taxon>
        <taxon>Nakamurella</taxon>
    </lineage>
</organism>
<evidence type="ECO:0000259" key="15">
    <source>
        <dbReference type="Pfam" id="PF08245"/>
    </source>
</evidence>
<proteinExistence type="inferred from homology"/>
<keyword evidence="2 10" id="KW-0436">Ligase</keyword>
<evidence type="ECO:0000256" key="8">
    <source>
        <dbReference type="ARBA" id="ARBA00023306"/>
    </source>
</evidence>
<dbReference type="Gene3D" id="3.40.1390.10">
    <property type="entry name" value="MurE/MurF, N-terminal domain"/>
    <property type="match status" value="1"/>
</dbReference>
<evidence type="ECO:0000256" key="9">
    <source>
        <dbReference type="ARBA" id="ARBA00023316"/>
    </source>
</evidence>
<evidence type="ECO:0000256" key="3">
    <source>
        <dbReference type="ARBA" id="ARBA00022618"/>
    </source>
</evidence>
<keyword evidence="5 10" id="KW-0067">ATP-binding</keyword>
<evidence type="ECO:0000256" key="6">
    <source>
        <dbReference type="ARBA" id="ARBA00022960"/>
    </source>
</evidence>
<evidence type="ECO:0000313" key="16">
    <source>
        <dbReference type="EMBL" id="GGM11555.1"/>
    </source>
</evidence>
<dbReference type="EC" id="6.3.2.10" evidence="10 11"/>
<evidence type="ECO:0000256" key="1">
    <source>
        <dbReference type="ARBA" id="ARBA00022490"/>
    </source>
</evidence>
<dbReference type="InterPro" id="IPR004101">
    <property type="entry name" value="Mur_ligase_C"/>
</dbReference>
<comment type="function">
    <text evidence="10 11">Involved in cell wall formation. Catalyzes the final step in the synthesis of UDP-N-acetylmuramoyl-pentapeptide, the precursor of murein.</text>
</comment>
<feature type="compositionally biased region" description="Low complexity" evidence="12">
    <location>
        <begin position="495"/>
        <end position="507"/>
    </location>
</feature>
<comment type="catalytic activity">
    <reaction evidence="10 11">
        <text>D-alanyl-D-alanine + UDP-N-acetyl-alpha-D-muramoyl-L-alanyl-gamma-D-glutamyl-meso-2,6-diaminopimelate + ATP = UDP-N-acetyl-alpha-D-muramoyl-L-alanyl-gamma-D-glutamyl-meso-2,6-diaminopimeloyl-D-alanyl-D-alanine + ADP + phosphate + H(+)</text>
        <dbReference type="Rhea" id="RHEA:28374"/>
        <dbReference type="ChEBI" id="CHEBI:15378"/>
        <dbReference type="ChEBI" id="CHEBI:30616"/>
        <dbReference type="ChEBI" id="CHEBI:43474"/>
        <dbReference type="ChEBI" id="CHEBI:57822"/>
        <dbReference type="ChEBI" id="CHEBI:61386"/>
        <dbReference type="ChEBI" id="CHEBI:83905"/>
        <dbReference type="ChEBI" id="CHEBI:456216"/>
        <dbReference type="EC" id="6.3.2.10"/>
    </reaction>
</comment>
<keyword evidence="9 10" id="KW-0961">Cell wall biogenesis/degradation</keyword>
<sequence>MIPLTVRQVAEVTGLPVPDAGDPAVDDVVTSVEFDTRRVVPGALFVALAGQRVDGHDLAGAARAAGAVAVLGSRDLPPDAGLPLLRAADGTAVLDALAALARHSVTELVRATGLTVVGLTGSSGKTSTKDLVAAVLRAGVAGADPERGGSPVDPATAVVAPPESFNNELGHPYTVLRADASTRYLVLELSARGRGHIAALTRIARPRIGAVLNVGSAHLGEFGSVDAIAQAKGELVEALPSAAEGGVAVLNADDHRVLAMASRTAARVVTVGTGDADVRAEDVTVDDLARAGFRLVTPQGSAQVRLAVAGVHQVGNALSAAAVGLTVGMSPDAVAGALSAARPASRWRMEIRERPDGVTVINDAYNANPDSVRAALRSLATIGEHRRTVAVLGEMGELGDAARDAHDAIGRLAVRLGIDQVIAVGDGARALYLGAHLEGSWNGESRLVPDVDAAVAAVLETVRPGDVVLVKASRAVGLERVAQALLADGPGGDPAGDAGPPAAGDSA</sequence>
<evidence type="ECO:0000259" key="13">
    <source>
        <dbReference type="Pfam" id="PF01225"/>
    </source>
</evidence>
<evidence type="ECO:0000259" key="14">
    <source>
        <dbReference type="Pfam" id="PF02875"/>
    </source>
</evidence>
<keyword evidence="17" id="KW-1185">Reference proteome</keyword>
<dbReference type="RefSeq" id="WP_188943660.1">
    <property type="nucleotide sequence ID" value="NZ_BMNA01000009.1"/>
</dbReference>
<reference evidence="16" key="2">
    <citation type="submission" date="2020-09" db="EMBL/GenBank/DDBJ databases">
        <authorList>
            <person name="Sun Q."/>
            <person name="Zhou Y."/>
        </authorList>
    </citation>
    <scope>NUCLEOTIDE SEQUENCE</scope>
    <source>
        <strain evidence="16">CGMCC 4.7308</strain>
    </source>
</reference>
<dbReference type="NCBIfam" id="TIGR01143">
    <property type="entry name" value="murF"/>
    <property type="match status" value="1"/>
</dbReference>
<comment type="pathway">
    <text evidence="10 11">Cell wall biogenesis; peptidoglycan biosynthesis.</text>
</comment>
<feature type="domain" description="Mur ligase central" evidence="15">
    <location>
        <begin position="120"/>
        <end position="323"/>
    </location>
</feature>
<dbReference type="InterPro" id="IPR035911">
    <property type="entry name" value="MurE/MurF_N"/>
</dbReference>
<accession>A0A917T6Z7</accession>
<dbReference type="HAMAP" id="MF_02019">
    <property type="entry name" value="MurF"/>
    <property type="match status" value="1"/>
</dbReference>
<comment type="caution">
    <text evidence="16">The sequence shown here is derived from an EMBL/GenBank/DDBJ whole genome shotgun (WGS) entry which is preliminary data.</text>
</comment>
<dbReference type="GO" id="GO:0047480">
    <property type="term" value="F:UDP-N-acetylmuramoyl-tripeptide-D-alanyl-D-alanine ligase activity"/>
    <property type="evidence" value="ECO:0007669"/>
    <property type="project" value="UniProtKB-UniRule"/>
</dbReference>
<dbReference type="SUPFAM" id="SSF53623">
    <property type="entry name" value="MurD-like peptide ligases, catalytic domain"/>
    <property type="match status" value="1"/>
</dbReference>
<keyword evidence="8 10" id="KW-0131">Cell cycle</keyword>
<evidence type="ECO:0000256" key="7">
    <source>
        <dbReference type="ARBA" id="ARBA00022984"/>
    </source>
</evidence>
<dbReference type="SUPFAM" id="SSF53244">
    <property type="entry name" value="MurD-like peptide ligases, peptide-binding domain"/>
    <property type="match status" value="1"/>
</dbReference>
<dbReference type="InterPro" id="IPR036565">
    <property type="entry name" value="Mur-like_cat_sf"/>
</dbReference>
<dbReference type="InterPro" id="IPR013221">
    <property type="entry name" value="Mur_ligase_cen"/>
</dbReference>
<dbReference type="Gene3D" id="3.90.190.20">
    <property type="entry name" value="Mur ligase, C-terminal domain"/>
    <property type="match status" value="1"/>
</dbReference>
<protein>
    <recommendedName>
        <fullName evidence="10 11">UDP-N-acetylmuramoyl-tripeptide--D-alanyl-D-alanine ligase</fullName>
        <ecNumber evidence="10 11">6.3.2.10</ecNumber>
    </recommendedName>
    <alternativeName>
        <fullName evidence="10">D-alanyl-D-alanine-adding enzyme</fullName>
    </alternativeName>
</protein>
<feature type="binding site" evidence="10">
    <location>
        <begin position="121"/>
        <end position="127"/>
    </location>
    <ligand>
        <name>ATP</name>
        <dbReference type="ChEBI" id="CHEBI:30616"/>
    </ligand>
</feature>
<keyword evidence="3 10" id="KW-0132">Cell division</keyword>
<comment type="subcellular location">
    <subcellularLocation>
        <location evidence="10 11">Cytoplasm</location>
    </subcellularLocation>
</comment>
<name>A0A917T6Z7_9ACTN</name>
<comment type="similarity">
    <text evidence="10">Belongs to the MurCDEF family. MurF subfamily.</text>
</comment>
<dbReference type="InterPro" id="IPR051046">
    <property type="entry name" value="MurCDEF_CellWall_CoF430Synth"/>
</dbReference>
<evidence type="ECO:0000256" key="10">
    <source>
        <dbReference type="HAMAP-Rule" id="MF_02019"/>
    </source>
</evidence>
<keyword evidence="4 10" id="KW-0547">Nucleotide-binding</keyword>
<dbReference type="InterPro" id="IPR036615">
    <property type="entry name" value="Mur_ligase_C_dom_sf"/>
</dbReference>
<evidence type="ECO:0000313" key="17">
    <source>
        <dbReference type="Proteomes" id="UP000655208"/>
    </source>
</evidence>
<dbReference type="EMBL" id="BMNA01000009">
    <property type="protein sequence ID" value="GGM11555.1"/>
    <property type="molecule type" value="Genomic_DNA"/>
</dbReference>
<evidence type="ECO:0000256" key="12">
    <source>
        <dbReference type="SAM" id="MobiDB-lite"/>
    </source>
</evidence>
<dbReference type="Pfam" id="PF08245">
    <property type="entry name" value="Mur_ligase_M"/>
    <property type="match status" value="1"/>
</dbReference>
<dbReference type="Gene3D" id="3.40.1190.10">
    <property type="entry name" value="Mur-like, catalytic domain"/>
    <property type="match status" value="1"/>
</dbReference>
<evidence type="ECO:0000256" key="4">
    <source>
        <dbReference type="ARBA" id="ARBA00022741"/>
    </source>
</evidence>
<keyword evidence="7 10" id="KW-0573">Peptidoglycan synthesis</keyword>
<dbReference type="PANTHER" id="PTHR43024:SF1">
    <property type="entry name" value="UDP-N-ACETYLMURAMOYL-TRIPEPTIDE--D-ALANYL-D-ALANINE LIGASE"/>
    <property type="match status" value="1"/>
</dbReference>
<evidence type="ECO:0000256" key="5">
    <source>
        <dbReference type="ARBA" id="ARBA00022840"/>
    </source>
</evidence>
<dbReference type="AlphaFoldDB" id="A0A917T6Z7"/>
<keyword evidence="6 10" id="KW-0133">Cell shape</keyword>
<reference evidence="16" key="1">
    <citation type="journal article" date="2014" name="Int. J. Syst. Evol. Microbiol.">
        <title>Complete genome sequence of Corynebacterium casei LMG S-19264T (=DSM 44701T), isolated from a smear-ripened cheese.</title>
        <authorList>
            <consortium name="US DOE Joint Genome Institute (JGI-PGF)"/>
            <person name="Walter F."/>
            <person name="Albersmeier A."/>
            <person name="Kalinowski J."/>
            <person name="Ruckert C."/>
        </authorList>
    </citation>
    <scope>NUCLEOTIDE SEQUENCE</scope>
    <source>
        <strain evidence="16">CGMCC 4.7308</strain>
    </source>
</reference>
<dbReference type="GO" id="GO:0008360">
    <property type="term" value="P:regulation of cell shape"/>
    <property type="evidence" value="ECO:0007669"/>
    <property type="project" value="UniProtKB-KW"/>
</dbReference>
<dbReference type="GO" id="GO:0071555">
    <property type="term" value="P:cell wall organization"/>
    <property type="evidence" value="ECO:0007669"/>
    <property type="project" value="UniProtKB-KW"/>
</dbReference>
<dbReference type="InterPro" id="IPR000713">
    <property type="entry name" value="Mur_ligase_N"/>
</dbReference>
<evidence type="ECO:0000256" key="2">
    <source>
        <dbReference type="ARBA" id="ARBA00022598"/>
    </source>
</evidence>
<gene>
    <name evidence="10 16" type="primary">murF</name>
    <name evidence="16" type="ORF">GCM10011594_34340</name>
</gene>
<dbReference type="Pfam" id="PF01225">
    <property type="entry name" value="Mur_ligase"/>
    <property type="match status" value="1"/>
</dbReference>
<feature type="domain" description="Mur ligase C-terminal" evidence="14">
    <location>
        <begin position="348"/>
        <end position="474"/>
    </location>
</feature>